<evidence type="ECO:0000313" key="2">
    <source>
        <dbReference type="EMBL" id="PPQ72890.1"/>
    </source>
</evidence>
<protein>
    <submittedName>
        <fullName evidence="2">Uncharacterized protein</fullName>
    </submittedName>
</protein>
<organism evidence="2 3">
    <name type="scientific">Gymnopilus dilepis</name>
    <dbReference type="NCBI Taxonomy" id="231916"/>
    <lineage>
        <taxon>Eukaryota</taxon>
        <taxon>Fungi</taxon>
        <taxon>Dikarya</taxon>
        <taxon>Basidiomycota</taxon>
        <taxon>Agaricomycotina</taxon>
        <taxon>Agaricomycetes</taxon>
        <taxon>Agaricomycetidae</taxon>
        <taxon>Agaricales</taxon>
        <taxon>Agaricineae</taxon>
        <taxon>Hymenogastraceae</taxon>
        <taxon>Gymnopilus</taxon>
    </lineage>
</organism>
<dbReference type="EMBL" id="NHYE01005434">
    <property type="protein sequence ID" value="PPQ72890.1"/>
    <property type="molecule type" value="Genomic_DNA"/>
</dbReference>
<sequence>MALASSPVAALASGVLTGGISSSVVNAAVSFDKAITAKTSPEKGRLSGRLLNFAVLAAAAGHLAYQTYGDASSFPRSTIKKLARTPTPTRPQRLSTRRAPFPVKRRGHVKTRSPGDSASDDGTASDNGSYAADDDISDDRSFQEDDGDYSDDGWEDDLFETDDISDSDEDDFTPPLTPPPDDDPFGSDPSLPSSNPSRRVSSGEAPPPPPPPPPPS</sequence>
<name>A0A409W2Y5_9AGAR</name>
<feature type="compositionally biased region" description="Low complexity" evidence="1">
    <location>
        <begin position="115"/>
        <end position="129"/>
    </location>
</feature>
<comment type="caution">
    <text evidence="2">The sequence shown here is derived from an EMBL/GenBank/DDBJ whole genome shotgun (WGS) entry which is preliminary data.</text>
</comment>
<dbReference type="AlphaFoldDB" id="A0A409W2Y5"/>
<feature type="compositionally biased region" description="Pro residues" evidence="1">
    <location>
        <begin position="205"/>
        <end position="216"/>
    </location>
</feature>
<evidence type="ECO:0000256" key="1">
    <source>
        <dbReference type="SAM" id="MobiDB-lite"/>
    </source>
</evidence>
<dbReference type="Proteomes" id="UP000284706">
    <property type="component" value="Unassembled WGS sequence"/>
</dbReference>
<evidence type="ECO:0000313" key="3">
    <source>
        <dbReference type="Proteomes" id="UP000284706"/>
    </source>
</evidence>
<feature type="compositionally biased region" description="Acidic residues" evidence="1">
    <location>
        <begin position="144"/>
        <end position="172"/>
    </location>
</feature>
<dbReference type="InParanoid" id="A0A409W2Y5"/>
<keyword evidence="3" id="KW-1185">Reference proteome</keyword>
<gene>
    <name evidence="2" type="ORF">CVT26_003511</name>
</gene>
<proteinExistence type="predicted"/>
<reference evidence="2 3" key="1">
    <citation type="journal article" date="2018" name="Evol. Lett.">
        <title>Horizontal gene cluster transfer increased hallucinogenic mushroom diversity.</title>
        <authorList>
            <person name="Reynolds H.T."/>
            <person name="Vijayakumar V."/>
            <person name="Gluck-Thaler E."/>
            <person name="Korotkin H.B."/>
            <person name="Matheny P.B."/>
            <person name="Slot J.C."/>
        </authorList>
    </citation>
    <scope>NUCLEOTIDE SEQUENCE [LARGE SCALE GENOMIC DNA]</scope>
    <source>
        <strain evidence="2 3">SRW20</strain>
    </source>
</reference>
<accession>A0A409W2Y5</accession>
<feature type="region of interest" description="Disordered" evidence="1">
    <location>
        <begin position="79"/>
        <end position="216"/>
    </location>
</feature>
<feature type="non-terminal residue" evidence="2">
    <location>
        <position position="216"/>
    </location>
</feature>